<reference evidence="1 2" key="1">
    <citation type="journal article" date="2024" name="Nat. Commun.">
        <title>Phylogenomics reveals the evolutionary origins of lichenization in chlorophyte algae.</title>
        <authorList>
            <person name="Puginier C."/>
            <person name="Libourel C."/>
            <person name="Otte J."/>
            <person name="Skaloud P."/>
            <person name="Haon M."/>
            <person name="Grisel S."/>
            <person name="Petersen M."/>
            <person name="Berrin J.G."/>
            <person name="Delaux P.M."/>
            <person name="Dal Grande F."/>
            <person name="Keller J."/>
        </authorList>
    </citation>
    <scope>NUCLEOTIDE SEQUENCE [LARGE SCALE GENOMIC DNA]</scope>
    <source>
        <strain evidence="1 2">SAG 2523</strain>
    </source>
</reference>
<evidence type="ECO:0000313" key="2">
    <source>
        <dbReference type="Proteomes" id="UP001485043"/>
    </source>
</evidence>
<dbReference type="SUPFAM" id="SSF50998">
    <property type="entry name" value="Quinoprotein alcohol dehydrogenase-like"/>
    <property type="match status" value="1"/>
</dbReference>
<sequence length="108" mass="11785">MRTFEVRASMRAPGFCVDTVWSSAALSPDERYVTAGSSSGSIYVWEVDNPAACIELQNALRKVMVDNSMLTSELRHSAGQAVQAVTWSPQGSPIVSCNRQGIVTFWKS</sequence>
<protein>
    <submittedName>
        <fullName evidence="1">Uncharacterized protein</fullName>
    </submittedName>
</protein>
<keyword evidence="2" id="KW-1185">Reference proteome</keyword>
<name>A0AAW1SLI9_9CHLO</name>
<comment type="caution">
    <text evidence="1">The sequence shown here is derived from an EMBL/GenBank/DDBJ whole genome shotgun (WGS) entry which is preliminary data.</text>
</comment>
<accession>A0AAW1SLI9</accession>
<gene>
    <name evidence="1" type="ORF">WJX84_006780</name>
</gene>
<dbReference type="InterPro" id="IPR001680">
    <property type="entry name" value="WD40_rpt"/>
</dbReference>
<dbReference type="Gene3D" id="2.130.10.10">
    <property type="entry name" value="YVTN repeat-like/Quinoprotein amine dehydrogenase"/>
    <property type="match status" value="1"/>
</dbReference>
<dbReference type="Proteomes" id="UP001485043">
    <property type="component" value="Unassembled WGS sequence"/>
</dbReference>
<dbReference type="InterPro" id="IPR015943">
    <property type="entry name" value="WD40/YVTN_repeat-like_dom_sf"/>
</dbReference>
<evidence type="ECO:0000313" key="1">
    <source>
        <dbReference type="EMBL" id="KAK9848571.1"/>
    </source>
</evidence>
<dbReference type="InterPro" id="IPR011047">
    <property type="entry name" value="Quinoprotein_ADH-like_sf"/>
</dbReference>
<dbReference type="AlphaFoldDB" id="A0AAW1SLI9"/>
<organism evidence="1 2">
    <name type="scientific">Apatococcus fuscideae</name>
    <dbReference type="NCBI Taxonomy" id="2026836"/>
    <lineage>
        <taxon>Eukaryota</taxon>
        <taxon>Viridiplantae</taxon>
        <taxon>Chlorophyta</taxon>
        <taxon>core chlorophytes</taxon>
        <taxon>Trebouxiophyceae</taxon>
        <taxon>Chlorellales</taxon>
        <taxon>Chlorellaceae</taxon>
        <taxon>Apatococcus</taxon>
    </lineage>
</organism>
<dbReference type="Pfam" id="PF00400">
    <property type="entry name" value="WD40"/>
    <property type="match status" value="2"/>
</dbReference>
<dbReference type="SMART" id="SM00320">
    <property type="entry name" value="WD40"/>
    <property type="match status" value="2"/>
</dbReference>
<dbReference type="EMBL" id="JALJOV010001390">
    <property type="protein sequence ID" value="KAK9848571.1"/>
    <property type="molecule type" value="Genomic_DNA"/>
</dbReference>
<proteinExistence type="predicted"/>